<evidence type="ECO:0000256" key="1">
    <source>
        <dbReference type="SAM" id="Phobius"/>
    </source>
</evidence>
<comment type="caution">
    <text evidence="2">The sequence shown here is derived from an EMBL/GenBank/DDBJ whole genome shotgun (WGS) entry which is preliminary data.</text>
</comment>
<proteinExistence type="predicted"/>
<keyword evidence="1" id="KW-0472">Membrane</keyword>
<dbReference type="CDD" id="cd21650">
    <property type="entry name" value="CrtA-like"/>
    <property type="match status" value="1"/>
</dbReference>
<evidence type="ECO:0000313" key="3">
    <source>
        <dbReference type="Proteomes" id="UP001595616"/>
    </source>
</evidence>
<gene>
    <name evidence="2" type="ORF">ACFOOI_07425</name>
</gene>
<keyword evidence="1" id="KW-1133">Transmembrane helix</keyword>
<keyword evidence="3" id="KW-1185">Reference proteome</keyword>
<sequence>MFVSITVARYSKLKLVFGILSMAIFNIYYFVFRAKRPSFYKLMGTGKNGTFDIYPDFGQWAYLSIWDTEETKYKSEGKFVKWYISKFSKSSYTIRLNPTKSHGLWDGENPFIKDSKQTATSNKNENQTMQLVGVLTRASIRLSKASQFWQNVPEVSKKMLEAKGYLYSIGIGEVPFLKQSTFSIWETEADMVNFAYKQREHAEVIKKTKKLDWYSEELFARFEIVKLNGDLPEKLMEISTIL</sequence>
<accession>A0ABV7YUA5</accession>
<dbReference type="EMBL" id="JBHRYQ010000001">
    <property type="protein sequence ID" value="MFC3810476.1"/>
    <property type="molecule type" value="Genomic_DNA"/>
</dbReference>
<dbReference type="InterPro" id="IPR049574">
    <property type="entry name" value="CrtA-like"/>
</dbReference>
<organism evidence="2 3">
    <name type="scientific">Lacihabitans lacunae</name>
    <dbReference type="NCBI Taxonomy" id="1028214"/>
    <lineage>
        <taxon>Bacteria</taxon>
        <taxon>Pseudomonadati</taxon>
        <taxon>Bacteroidota</taxon>
        <taxon>Cytophagia</taxon>
        <taxon>Cytophagales</taxon>
        <taxon>Leadbetterellaceae</taxon>
        <taxon>Lacihabitans</taxon>
    </lineage>
</organism>
<dbReference type="RefSeq" id="WP_379836656.1">
    <property type="nucleotide sequence ID" value="NZ_JBHRYQ010000001.1"/>
</dbReference>
<name>A0ABV7YUA5_9BACT</name>
<reference evidence="3" key="1">
    <citation type="journal article" date="2019" name="Int. J. Syst. Evol. Microbiol.">
        <title>The Global Catalogue of Microorganisms (GCM) 10K type strain sequencing project: providing services to taxonomists for standard genome sequencing and annotation.</title>
        <authorList>
            <consortium name="The Broad Institute Genomics Platform"/>
            <consortium name="The Broad Institute Genome Sequencing Center for Infectious Disease"/>
            <person name="Wu L."/>
            <person name="Ma J."/>
        </authorList>
    </citation>
    <scope>NUCLEOTIDE SEQUENCE [LARGE SCALE GENOMIC DNA]</scope>
    <source>
        <strain evidence="3">CECT 7956</strain>
    </source>
</reference>
<evidence type="ECO:0000313" key="2">
    <source>
        <dbReference type="EMBL" id="MFC3810476.1"/>
    </source>
</evidence>
<keyword evidence="1" id="KW-0812">Transmembrane</keyword>
<feature type="transmembrane region" description="Helical" evidence="1">
    <location>
        <begin position="15"/>
        <end position="32"/>
    </location>
</feature>
<protein>
    <submittedName>
        <fullName evidence="2">DUF3291 domain-containing protein</fullName>
    </submittedName>
</protein>
<dbReference type="Proteomes" id="UP001595616">
    <property type="component" value="Unassembled WGS sequence"/>
</dbReference>